<evidence type="ECO:0000313" key="3">
    <source>
        <dbReference type="EnsemblMetazoa" id="MESCA005000-PA"/>
    </source>
</evidence>
<proteinExistence type="predicted"/>
<keyword evidence="4" id="KW-1185">Reference proteome</keyword>
<dbReference type="InterPro" id="IPR051944">
    <property type="entry name" value="BEACH_domain_protein"/>
</dbReference>
<reference evidence="4" key="1">
    <citation type="submission" date="2013-02" db="EMBL/GenBank/DDBJ databases">
        <authorList>
            <person name="Hughes D."/>
        </authorList>
    </citation>
    <scope>NUCLEOTIDE SEQUENCE</scope>
    <source>
        <strain>Durham</strain>
        <strain evidence="4">NC isolate 2 -- Noor lab</strain>
    </source>
</reference>
<dbReference type="PANTHER" id="PTHR46108">
    <property type="entry name" value="BLUE CHEESE"/>
    <property type="match status" value="1"/>
</dbReference>
<reference evidence="3" key="2">
    <citation type="submission" date="2015-06" db="UniProtKB">
        <authorList>
            <consortium name="EnsemblMetazoa"/>
        </authorList>
    </citation>
    <scope>IDENTIFICATION</scope>
</reference>
<dbReference type="SUPFAM" id="SSF48371">
    <property type="entry name" value="ARM repeat"/>
    <property type="match status" value="1"/>
</dbReference>
<name>T1GN58_MEGSC</name>
<dbReference type="EMBL" id="CAQQ02198610">
    <property type="status" value="NOT_ANNOTATED_CDS"/>
    <property type="molecule type" value="Genomic_DNA"/>
</dbReference>
<dbReference type="EnsemblMetazoa" id="MESCA005000-RA">
    <property type="protein sequence ID" value="MESCA005000-PA"/>
    <property type="gene ID" value="MESCA005000"/>
</dbReference>
<dbReference type="EMBL" id="CAQQ02198609">
    <property type="status" value="NOT_ANNOTATED_CDS"/>
    <property type="molecule type" value="Genomic_DNA"/>
</dbReference>
<sequence length="942" mass="107941">MQRLQIEANPLEVVEMFVSVFCFLKDSSEVSQVLLDDFRSSQGYLFLTEFLLKLENEKTRTIEVQAAIRNLVLMISSLCMCGYTELRPSHPQSNAVFKMQNFQMPQNTSRETGVRNIYAFQVLQSVFLKSSSTGLCCTILDAISSVYHSDNANYFILDSENTLSQFTEKIHLKSPQIQEKFFDLLEFIVFQLNFVPCKELISLSILLKSNLSPSCSILCLKTLLNILRHNNLFKDVYREVGILEVFVSCLMKYSEYVKYITNNDENAEVQFGKTSLEALTILLNGNNNNANVFRESGGAKCAHDLVTFKQCRSQSLGIIRELILSAGGDDDMLFILSIMHAVPANHVDFKIQILNMLLGCLKDSHRTRTVFRKVGGFVYLTSVFVSLDGKLNDSENGDITQHDLILLLQIVCQTLGTAMRFEPANAKFFHQEICTASLCETLRLLGCFGTNLEITNTCENFENNIEYQKYFHEVFSEDILSTTFSSSIPKSLSYVCVIYRLLYSIALDNFENPNLNNYLSIFADQQLRSPSQDYPTLTFGQPSSEPRIVHPGVVICMLQLLPSISHHVEVHKAINLQVYLADILKSLVRNERNQQIMCEFEQAALPIVPLLQSHVQYIAPNVFYFTTRVVDKLWQGHLTKNPHDIFDFIIKLIAQAKRRSSALSLEQLHHSLNRTILYLLSRPTETITEQMSVLEALHKIITNRLLVFGAGNHELEFIGCLTYCLMQLTADMKIILEPSTTRNTTWHVNPQRESIEERDDQLNQLQGKNLIVGAAFRVWEELYVCKKPAIEEVFKVSLTSPSNNSKAPDINSTREQVMELASKLWFNYVDAERKALYRVPLELHNQIQSKIQKVTGGLTRLASRTKVKKDELIRTKSTMSKDTVFESTQIHVQLIRDLWEMRCKQYLQMHQHTQRYVFQDWLQSELSLPEKEVSGVRRKQIL</sequence>
<dbReference type="STRING" id="36166.T1GN58"/>
<accession>T1GN58</accession>
<protein>
    <recommendedName>
        <fullName evidence="2">Alfy-like armadillo-like repeat domain-containing protein</fullName>
    </recommendedName>
</protein>
<dbReference type="InterPro" id="IPR056252">
    <property type="entry name" value="Alfy-like_Arm-like"/>
</dbReference>
<dbReference type="Pfam" id="PF23295">
    <property type="entry name" value="Arm_4"/>
    <property type="match status" value="1"/>
</dbReference>
<feature type="domain" description="Alfy-like armadillo-like repeat" evidence="2">
    <location>
        <begin position="345"/>
        <end position="454"/>
    </location>
</feature>
<dbReference type="HOGENOM" id="CLU_311758_0_0_1"/>
<dbReference type="PANTHER" id="PTHR46108:SF4">
    <property type="entry name" value="BLUE CHEESE"/>
    <property type="match status" value="1"/>
</dbReference>
<evidence type="ECO:0000256" key="1">
    <source>
        <dbReference type="ARBA" id="ARBA00022574"/>
    </source>
</evidence>
<evidence type="ECO:0000259" key="2">
    <source>
        <dbReference type="Pfam" id="PF23295"/>
    </source>
</evidence>
<dbReference type="InterPro" id="IPR016024">
    <property type="entry name" value="ARM-type_fold"/>
</dbReference>
<dbReference type="Proteomes" id="UP000015102">
    <property type="component" value="Unassembled WGS sequence"/>
</dbReference>
<keyword evidence="1" id="KW-0853">WD repeat</keyword>
<dbReference type="AlphaFoldDB" id="T1GN58"/>
<evidence type="ECO:0000313" key="4">
    <source>
        <dbReference type="Proteomes" id="UP000015102"/>
    </source>
</evidence>
<organism evidence="3 4">
    <name type="scientific">Megaselia scalaris</name>
    <name type="common">Humpbacked fly</name>
    <name type="synonym">Phora scalaris</name>
    <dbReference type="NCBI Taxonomy" id="36166"/>
    <lineage>
        <taxon>Eukaryota</taxon>
        <taxon>Metazoa</taxon>
        <taxon>Ecdysozoa</taxon>
        <taxon>Arthropoda</taxon>
        <taxon>Hexapoda</taxon>
        <taxon>Insecta</taxon>
        <taxon>Pterygota</taxon>
        <taxon>Neoptera</taxon>
        <taxon>Endopterygota</taxon>
        <taxon>Diptera</taxon>
        <taxon>Brachycera</taxon>
        <taxon>Muscomorpha</taxon>
        <taxon>Platypezoidea</taxon>
        <taxon>Phoridae</taxon>
        <taxon>Megaseliini</taxon>
        <taxon>Megaselia</taxon>
    </lineage>
</organism>